<evidence type="ECO:0000313" key="4">
    <source>
        <dbReference type="EMBL" id="MFB9992861.1"/>
    </source>
</evidence>
<dbReference type="Proteomes" id="UP001589733">
    <property type="component" value="Unassembled WGS sequence"/>
</dbReference>
<evidence type="ECO:0000313" key="5">
    <source>
        <dbReference type="Proteomes" id="UP001589733"/>
    </source>
</evidence>
<gene>
    <name evidence="4" type="ORF">ACFFLM_12880</name>
</gene>
<comment type="caution">
    <text evidence="4">The sequence shown here is derived from an EMBL/GenBank/DDBJ whole genome shotgun (WGS) entry which is preliminary data.</text>
</comment>
<protein>
    <submittedName>
        <fullName evidence="4">Ig-like domain-containing protein</fullName>
    </submittedName>
</protein>
<feature type="signal peptide" evidence="2">
    <location>
        <begin position="1"/>
        <end position="26"/>
    </location>
</feature>
<proteinExistence type="predicted"/>
<sequence>MKNITLRSVSALAFLTLTLASCGQPATPAPQNTLDTPVESAKTLHPADISRALIPKVLNTSPAPGAMNVMPQGMKMTIDFSQPMNPNVAQSLTFSPAVDNLNCTMINPRITGAPNRLTCTGYFGWNADYTVTVGADATSTSGGKMGVPYTFSFKTATLDYTPDVTAPTAVSFNPTPGNGNGAIWTHLAVMNVTFNEPMNKATTEAAFQLSVPGLDNSKKVFTWNPQGTQVSLTYNVWLETGTQVTWGMSNAATDLSGNHLANAASIGSTFKL</sequence>
<keyword evidence="5" id="KW-1185">Reference proteome</keyword>
<evidence type="ECO:0000256" key="1">
    <source>
        <dbReference type="ARBA" id="ARBA00022729"/>
    </source>
</evidence>
<keyword evidence="1 2" id="KW-0732">Signal</keyword>
<dbReference type="Gene3D" id="2.60.40.1220">
    <property type="match status" value="1"/>
</dbReference>
<reference evidence="4 5" key="1">
    <citation type="submission" date="2024-09" db="EMBL/GenBank/DDBJ databases">
        <authorList>
            <person name="Sun Q."/>
            <person name="Mori K."/>
        </authorList>
    </citation>
    <scope>NUCLEOTIDE SEQUENCE [LARGE SCALE GENOMIC DNA]</scope>
    <source>
        <strain evidence="4 5">JCM 13503</strain>
    </source>
</reference>
<dbReference type="PROSITE" id="PS51257">
    <property type="entry name" value="PROKAR_LIPOPROTEIN"/>
    <property type="match status" value="1"/>
</dbReference>
<dbReference type="RefSeq" id="WP_380010572.1">
    <property type="nucleotide sequence ID" value="NZ_JBHLYR010000042.1"/>
</dbReference>
<dbReference type="Pfam" id="PF13205">
    <property type="entry name" value="Big_5"/>
    <property type="match status" value="2"/>
</dbReference>
<organism evidence="4 5">
    <name type="scientific">Deinococcus oregonensis</name>
    <dbReference type="NCBI Taxonomy" id="1805970"/>
    <lineage>
        <taxon>Bacteria</taxon>
        <taxon>Thermotogati</taxon>
        <taxon>Deinococcota</taxon>
        <taxon>Deinococci</taxon>
        <taxon>Deinococcales</taxon>
        <taxon>Deinococcaceae</taxon>
        <taxon>Deinococcus</taxon>
    </lineage>
</organism>
<feature type="chain" id="PRO_5046712142" evidence="2">
    <location>
        <begin position="27"/>
        <end position="272"/>
    </location>
</feature>
<dbReference type="InterPro" id="IPR032812">
    <property type="entry name" value="SbsA_Ig"/>
</dbReference>
<name>A0ABV6B1W2_9DEIO</name>
<dbReference type="InterPro" id="IPR014755">
    <property type="entry name" value="Cu-Rt/internalin_Ig-like"/>
</dbReference>
<dbReference type="EMBL" id="JBHLYR010000042">
    <property type="protein sequence ID" value="MFB9992861.1"/>
    <property type="molecule type" value="Genomic_DNA"/>
</dbReference>
<evidence type="ECO:0000256" key="2">
    <source>
        <dbReference type="SAM" id="SignalP"/>
    </source>
</evidence>
<feature type="domain" description="SbsA Ig-like" evidence="3">
    <location>
        <begin position="163"/>
        <end position="269"/>
    </location>
</feature>
<evidence type="ECO:0000259" key="3">
    <source>
        <dbReference type="Pfam" id="PF13205"/>
    </source>
</evidence>
<accession>A0ABV6B1W2</accession>
<feature type="domain" description="SbsA Ig-like" evidence="3">
    <location>
        <begin position="55"/>
        <end position="155"/>
    </location>
</feature>